<evidence type="ECO:0000313" key="12">
    <source>
        <dbReference type="EMBL" id="MBO3736570.1"/>
    </source>
</evidence>
<evidence type="ECO:0000256" key="7">
    <source>
        <dbReference type="ARBA" id="ARBA00023008"/>
    </source>
</evidence>
<name>A0ABS3UCR9_9ACTN</name>
<dbReference type="RefSeq" id="WP_208465786.1">
    <property type="nucleotide sequence ID" value="NZ_JAGFNS010000002.1"/>
</dbReference>
<reference evidence="12 13" key="1">
    <citation type="submission" date="2021-03" db="EMBL/GenBank/DDBJ databases">
        <title>Actinoplanes flavus sp. nov., a novel actinomycete isolated from Coconut Palm rhizosphere soil.</title>
        <authorList>
            <person name="Luo X."/>
        </authorList>
    </citation>
    <scope>NUCLEOTIDE SEQUENCE [LARGE SCALE GENOMIC DNA]</scope>
    <source>
        <strain evidence="12 13">NEAU-H7</strain>
    </source>
</reference>
<dbReference type="InterPro" id="IPR014755">
    <property type="entry name" value="Cu-Rt/internalin_Ig-like"/>
</dbReference>
<dbReference type="SUPFAM" id="SSF81296">
    <property type="entry name" value="E set domains"/>
    <property type="match status" value="1"/>
</dbReference>
<sequence length="556" mass="57442">MTSATAVRAGRPRRRFVVGAAAIVGALAVLLGPATPAQAHAVITATSPAQGSVVSQAPRTVQLAFNEPVRVIAGRTQVIAPDGKRINAGDPVTDGQRLTVTLRDPARPLGTYVVSYRIISADNHAIAGAFTFSVGAPSATTAGIGEVETRPGVQAAVAVAKYAGYAGLTLTVGPLLVLLVFRPRRWSWRGPLLLASVGGGVLAAGTVASLWLQVPYVSGAGVFDVSGTELRQTMVSGYGLALLARLGLIVAACAVVAYLVRARRSRAARVGLAVVGLVALVTWPLAGHPMASAVPAVMASADVVHLAGMSVWVGGLVALLAFVVPRAHARQLRLILPVWSRWAAVAVYWLVATGVVQALVQTGALGQLTGTVYGRLLLVKVGLVVAVLAAAAYARRLVRRRAGDSARALRFTMTAEAGIAALILAASSLLTQATPARSAGVEAAATATAKGFVTTLNSNLYAVQFEIFPAQVGEYNTFHGFAYTPEGKPLDVAEWKLTAALPAAGIEPMDNPVGPLLGNQGLGNVAFPIPGQWTLTLTVRTSDIDQATVTTTVQVR</sequence>
<gene>
    <name evidence="12" type="ORF">J5X75_03440</name>
</gene>
<evidence type="ECO:0000256" key="6">
    <source>
        <dbReference type="ARBA" id="ARBA00022989"/>
    </source>
</evidence>
<dbReference type="Proteomes" id="UP000679690">
    <property type="component" value="Unassembled WGS sequence"/>
</dbReference>
<organism evidence="12 13">
    <name type="scientific">Actinoplanes flavus</name>
    <dbReference type="NCBI Taxonomy" id="2820290"/>
    <lineage>
        <taxon>Bacteria</taxon>
        <taxon>Bacillati</taxon>
        <taxon>Actinomycetota</taxon>
        <taxon>Actinomycetes</taxon>
        <taxon>Micromonosporales</taxon>
        <taxon>Micromonosporaceae</taxon>
        <taxon>Actinoplanes</taxon>
    </lineage>
</organism>
<evidence type="ECO:0000313" key="13">
    <source>
        <dbReference type="Proteomes" id="UP000679690"/>
    </source>
</evidence>
<keyword evidence="13" id="KW-1185">Reference proteome</keyword>
<evidence type="ECO:0000256" key="5">
    <source>
        <dbReference type="ARBA" id="ARBA00022729"/>
    </source>
</evidence>
<evidence type="ECO:0000259" key="10">
    <source>
        <dbReference type="Pfam" id="PF04234"/>
    </source>
</evidence>
<comment type="subcellular location">
    <subcellularLocation>
        <location evidence="1">Cell membrane</location>
        <topology evidence="1">Multi-pass membrane protein</topology>
    </subcellularLocation>
</comment>
<evidence type="ECO:0000256" key="3">
    <source>
        <dbReference type="ARBA" id="ARBA00022692"/>
    </source>
</evidence>
<feature type="transmembrane region" description="Helical" evidence="9">
    <location>
        <begin position="339"/>
        <end position="360"/>
    </location>
</feature>
<dbReference type="InterPro" id="IPR032694">
    <property type="entry name" value="CopC/D"/>
</dbReference>
<feature type="domain" description="Copper resistance protein D" evidence="11">
    <location>
        <begin position="335"/>
        <end position="430"/>
    </location>
</feature>
<evidence type="ECO:0000259" key="11">
    <source>
        <dbReference type="Pfam" id="PF05425"/>
    </source>
</evidence>
<keyword evidence="7" id="KW-0186">Copper</keyword>
<feature type="transmembrane region" description="Helical" evidence="9">
    <location>
        <begin position="162"/>
        <end position="181"/>
    </location>
</feature>
<comment type="caution">
    <text evidence="12">The sequence shown here is derived from an EMBL/GenBank/DDBJ whole genome shotgun (WGS) entry which is preliminary data.</text>
</comment>
<dbReference type="Pfam" id="PF05425">
    <property type="entry name" value="CopD"/>
    <property type="match status" value="1"/>
</dbReference>
<accession>A0ABS3UCR9</accession>
<keyword evidence="2" id="KW-1003">Cell membrane</keyword>
<keyword evidence="6 9" id="KW-1133">Transmembrane helix</keyword>
<dbReference type="PANTHER" id="PTHR34820:SF4">
    <property type="entry name" value="INNER MEMBRANE PROTEIN YEBZ"/>
    <property type="match status" value="1"/>
</dbReference>
<protein>
    <submittedName>
        <fullName evidence="12">Copper resistance protein CopC</fullName>
    </submittedName>
</protein>
<dbReference type="InterPro" id="IPR014756">
    <property type="entry name" value="Ig_E-set"/>
</dbReference>
<evidence type="ECO:0000256" key="4">
    <source>
        <dbReference type="ARBA" id="ARBA00022723"/>
    </source>
</evidence>
<feature type="transmembrane region" description="Helical" evidence="9">
    <location>
        <begin position="234"/>
        <end position="260"/>
    </location>
</feature>
<dbReference type="PANTHER" id="PTHR34820">
    <property type="entry name" value="INNER MEMBRANE PROTEIN YEBZ"/>
    <property type="match status" value="1"/>
</dbReference>
<keyword evidence="8 9" id="KW-0472">Membrane</keyword>
<dbReference type="EMBL" id="JAGFNS010000002">
    <property type="protein sequence ID" value="MBO3736570.1"/>
    <property type="molecule type" value="Genomic_DNA"/>
</dbReference>
<dbReference type="PROSITE" id="PS51318">
    <property type="entry name" value="TAT"/>
    <property type="match status" value="1"/>
</dbReference>
<feature type="domain" description="CopC" evidence="10">
    <location>
        <begin position="40"/>
        <end position="134"/>
    </location>
</feature>
<dbReference type="InterPro" id="IPR007348">
    <property type="entry name" value="CopC_dom"/>
</dbReference>
<feature type="transmembrane region" description="Helical" evidence="9">
    <location>
        <begin position="372"/>
        <end position="393"/>
    </location>
</feature>
<feature type="transmembrane region" description="Helical" evidence="9">
    <location>
        <begin position="267"/>
        <end position="286"/>
    </location>
</feature>
<proteinExistence type="predicted"/>
<keyword evidence="5" id="KW-0732">Signal</keyword>
<evidence type="ECO:0000256" key="2">
    <source>
        <dbReference type="ARBA" id="ARBA00022475"/>
    </source>
</evidence>
<evidence type="ECO:0000256" key="8">
    <source>
        <dbReference type="ARBA" id="ARBA00023136"/>
    </source>
</evidence>
<dbReference type="Pfam" id="PF04234">
    <property type="entry name" value="CopC"/>
    <property type="match status" value="1"/>
</dbReference>
<dbReference type="InterPro" id="IPR008457">
    <property type="entry name" value="Cu-R_CopD_dom"/>
</dbReference>
<keyword evidence="3 9" id="KW-0812">Transmembrane</keyword>
<evidence type="ECO:0000256" key="1">
    <source>
        <dbReference type="ARBA" id="ARBA00004651"/>
    </source>
</evidence>
<keyword evidence="4" id="KW-0479">Metal-binding</keyword>
<feature type="transmembrane region" description="Helical" evidence="9">
    <location>
        <begin position="306"/>
        <end position="327"/>
    </location>
</feature>
<dbReference type="Gene3D" id="2.60.40.1220">
    <property type="match status" value="1"/>
</dbReference>
<feature type="transmembrane region" description="Helical" evidence="9">
    <location>
        <begin position="193"/>
        <end position="214"/>
    </location>
</feature>
<evidence type="ECO:0000256" key="9">
    <source>
        <dbReference type="SAM" id="Phobius"/>
    </source>
</evidence>
<dbReference type="InterPro" id="IPR006311">
    <property type="entry name" value="TAT_signal"/>
</dbReference>